<dbReference type="PRINTS" id="PR00111">
    <property type="entry name" value="ABHYDROLASE"/>
</dbReference>
<keyword evidence="3" id="KW-1185">Reference proteome</keyword>
<name>A0A372LHL1_9BACI</name>
<evidence type="ECO:0000259" key="1">
    <source>
        <dbReference type="Pfam" id="PF00561"/>
    </source>
</evidence>
<dbReference type="OrthoDB" id="9808398at2"/>
<dbReference type="Pfam" id="PF00561">
    <property type="entry name" value="Abhydrolase_1"/>
    <property type="match status" value="1"/>
</dbReference>
<accession>A0A372LHL1</accession>
<comment type="caution">
    <text evidence="2">The sequence shown here is derived from an EMBL/GenBank/DDBJ whole genome shotgun (WGS) entry which is preliminary data.</text>
</comment>
<dbReference type="EMBL" id="QVTD01000003">
    <property type="protein sequence ID" value="RFU65096.1"/>
    <property type="molecule type" value="Genomic_DNA"/>
</dbReference>
<dbReference type="InterPro" id="IPR050266">
    <property type="entry name" value="AB_hydrolase_sf"/>
</dbReference>
<dbReference type="Gene3D" id="3.40.50.1820">
    <property type="entry name" value="alpha/beta hydrolase"/>
    <property type="match status" value="1"/>
</dbReference>
<organism evidence="2 3">
    <name type="scientific">Peribacillus glennii</name>
    <dbReference type="NCBI Taxonomy" id="2303991"/>
    <lineage>
        <taxon>Bacteria</taxon>
        <taxon>Bacillati</taxon>
        <taxon>Bacillota</taxon>
        <taxon>Bacilli</taxon>
        <taxon>Bacillales</taxon>
        <taxon>Bacillaceae</taxon>
        <taxon>Peribacillus</taxon>
    </lineage>
</organism>
<dbReference type="PANTHER" id="PTHR43798:SF33">
    <property type="entry name" value="HYDROLASE, PUTATIVE (AFU_ORTHOLOGUE AFUA_2G14860)-RELATED"/>
    <property type="match status" value="1"/>
</dbReference>
<dbReference type="InterPro" id="IPR029058">
    <property type="entry name" value="AB_hydrolase_fold"/>
</dbReference>
<dbReference type="InterPro" id="IPR000073">
    <property type="entry name" value="AB_hydrolase_1"/>
</dbReference>
<gene>
    <name evidence="2" type="ORF">D0466_04075</name>
</gene>
<evidence type="ECO:0000313" key="2">
    <source>
        <dbReference type="EMBL" id="RFU65096.1"/>
    </source>
</evidence>
<feature type="domain" description="AB hydrolase-1" evidence="1">
    <location>
        <begin position="27"/>
        <end position="250"/>
    </location>
</feature>
<dbReference type="GO" id="GO:0016787">
    <property type="term" value="F:hydrolase activity"/>
    <property type="evidence" value="ECO:0007669"/>
    <property type="project" value="UniProtKB-KW"/>
</dbReference>
<keyword evidence="2" id="KW-0378">Hydrolase</keyword>
<dbReference type="SUPFAM" id="SSF53474">
    <property type="entry name" value="alpha/beta-Hydrolases"/>
    <property type="match status" value="1"/>
</dbReference>
<dbReference type="AlphaFoldDB" id="A0A372LHL1"/>
<reference evidence="2 3" key="1">
    <citation type="submission" date="2018-08" db="EMBL/GenBank/DDBJ databases">
        <title>Bacillus chawlae sp. nov., Bacillus glennii sp. nov., and Bacillus saganii sp. nov. Isolated from the Vehicle Assembly Building at Kennedy Space Center where the Viking Spacecraft were Assembled.</title>
        <authorList>
            <person name="Seuylemezian A."/>
            <person name="Vaishampayan P."/>
        </authorList>
    </citation>
    <scope>NUCLEOTIDE SEQUENCE [LARGE SCALE GENOMIC DNA]</scope>
    <source>
        <strain evidence="2 3">V44-8</strain>
    </source>
</reference>
<evidence type="ECO:0000313" key="3">
    <source>
        <dbReference type="Proteomes" id="UP000262939"/>
    </source>
</evidence>
<sequence length="269" mass="29947">MSAPKIETVSVRENITAKVLVKGEGRPVVFLHGAGGNNWDPYMEELSKHFKVYAPFIPGTGGSTGNEELQGWWELVLYYYELFDALGLESVDVIGHSFGGMLASELASTDPKRVKNLVLICPAGLWIDETPVLDVFSYVNTPEVLLEKMFVDVNSDAAKAFSTLPEDPEERIEAIVQNLTSLAEAGRYMWPIPDKGLSRRIHRLTANTCIIWGDKDAIIPVDYAYEFHRKIPGSRVTIIENTSHYPQAEKLEDVLNTTIDFLTSSVVAK</sequence>
<dbReference type="GO" id="GO:0016020">
    <property type="term" value="C:membrane"/>
    <property type="evidence" value="ECO:0007669"/>
    <property type="project" value="TreeGrafter"/>
</dbReference>
<protein>
    <submittedName>
        <fullName evidence="2">Alpha/beta hydrolase</fullName>
    </submittedName>
</protein>
<dbReference type="PANTHER" id="PTHR43798">
    <property type="entry name" value="MONOACYLGLYCEROL LIPASE"/>
    <property type="match status" value="1"/>
</dbReference>
<dbReference type="RefSeq" id="WP_117321272.1">
    <property type="nucleotide sequence ID" value="NZ_QVTD01000003.1"/>
</dbReference>
<proteinExistence type="predicted"/>
<dbReference type="Proteomes" id="UP000262939">
    <property type="component" value="Unassembled WGS sequence"/>
</dbReference>